<gene>
    <name evidence="3" type="ORF">N7494_009586</name>
</gene>
<feature type="transmembrane region" description="Helical" evidence="2">
    <location>
        <begin position="6"/>
        <end position="28"/>
    </location>
</feature>
<evidence type="ECO:0000256" key="1">
    <source>
        <dbReference type="SAM" id="MobiDB-lite"/>
    </source>
</evidence>
<feature type="region of interest" description="Disordered" evidence="1">
    <location>
        <begin position="49"/>
        <end position="114"/>
    </location>
</feature>
<keyword evidence="2" id="KW-1133">Transmembrane helix</keyword>
<accession>A0AAD6CQA8</accession>
<feature type="compositionally biased region" description="Basic and acidic residues" evidence="1">
    <location>
        <begin position="186"/>
        <end position="224"/>
    </location>
</feature>
<evidence type="ECO:0000256" key="2">
    <source>
        <dbReference type="SAM" id="Phobius"/>
    </source>
</evidence>
<evidence type="ECO:0000313" key="4">
    <source>
        <dbReference type="Proteomes" id="UP001220324"/>
    </source>
</evidence>
<keyword evidence="4" id="KW-1185">Reference proteome</keyword>
<feature type="compositionally biased region" description="Basic and acidic residues" evidence="1">
    <location>
        <begin position="266"/>
        <end position="288"/>
    </location>
</feature>
<feature type="compositionally biased region" description="Low complexity" evidence="1">
    <location>
        <begin position="250"/>
        <end position="259"/>
    </location>
</feature>
<feature type="compositionally biased region" description="Basic and acidic residues" evidence="1">
    <location>
        <begin position="49"/>
        <end position="65"/>
    </location>
</feature>
<protein>
    <submittedName>
        <fullName evidence="3">Uncharacterized protein</fullName>
    </submittedName>
</protein>
<comment type="caution">
    <text evidence="3">The sequence shown here is derived from an EMBL/GenBank/DDBJ whole genome shotgun (WGS) entry which is preliminary data.</text>
</comment>
<dbReference type="Proteomes" id="UP001220324">
    <property type="component" value="Unassembled WGS sequence"/>
</dbReference>
<feature type="compositionally biased region" description="Basic and acidic residues" evidence="1">
    <location>
        <begin position="102"/>
        <end position="111"/>
    </location>
</feature>
<keyword evidence="2" id="KW-0472">Membrane</keyword>
<name>A0AAD6CQA8_9EURO</name>
<feature type="region of interest" description="Disordered" evidence="1">
    <location>
        <begin position="169"/>
        <end position="296"/>
    </location>
</feature>
<dbReference type="EMBL" id="JAQIZZ010000007">
    <property type="protein sequence ID" value="KAJ5533034.1"/>
    <property type="molecule type" value="Genomic_DNA"/>
</dbReference>
<evidence type="ECO:0000313" key="3">
    <source>
        <dbReference type="EMBL" id="KAJ5533034.1"/>
    </source>
</evidence>
<organism evidence="3 4">
    <name type="scientific">Penicillium frequentans</name>
    <dbReference type="NCBI Taxonomy" id="3151616"/>
    <lineage>
        <taxon>Eukaryota</taxon>
        <taxon>Fungi</taxon>
        <taxon>Dikarya</taxon>
        <taxon>Ascomycota</taxon>
        <taxon>Pezizomycotina</taxon>
        <taxon>Eurotiomycetes</taxon>
        <taxon>Eurotiomycetidae</taxon>
        <taxon>Eurotiales</taxon>
        <taxon>Aspergillaceae</taxon>
        <taxon>Penicillium</taxon>
    </lineage>
</organism>
<dbReference type="AlphaFoldDB" id="A0AAD6CQA8"/>
<reference evidence="3 4" key="1">
    <citation type="journal article" date="2023" name="IMA Fungus">
        <title>Comparative genomic study of the Penicillium genus elucidates a diverse pangenome and 15 lateral gene transfer events.</title>
        <authorList>
            <person name="Petersen C."/>
            <person name="Sorensen T."/>
            <person name="Nielsen M.R."/>
            <person name="Sondergaard T.E."/>
            <person name="Sorensen J.L."/>
            <person name="Fitzpatrick D.A."/>
            <person name="Frisvad J.C."/>
            <person name="Nielsen K.L."/>
        </authorList>
    </citation>
    <scope>NUCLEOTIDE SEQUENCE [LARGE SCALE GENOMIC DNA]</scope>
    <source>
        <strain evidence="3 4">IBT 35679</strain>
    </source>
</reference>
<keyword evidence="2" id="KW-0812">Transmembrane</keyword>
<sequence length="296" mass="33675">MKGNILVTVLICVFFVVIFLGFLSHCWYARHVKVGVLFSKAMAPGQRRVGRELQRQGYRGQRDIEQQAPLQAPRYTSRGWSRAQTRSRPREGPRNPDYLIVEEPRPGERPRVTRYSPGRVAMSFDYNGEGRNQYRSNSRLQNELEQWNRHDTLRPPEGVITKESIHKWASKTHPNGSGWEALSHGQKGEHHASHHDEKAGSHKKESNWGHGNEGDHKEKAESHKKASSWGKDNNDNQPKGSIHSPKKAASKGSKAVSTKWTQVSKKNSDWGNSKKSDHNNENSKKDNQGNDPDPWV</sequence>
<proteinExistence type="predicted"/>